<reference evidence="1 2" key="1">
    <citation type="journal article" date="2021" name="Commun. Biol.">
        <title>Genomic insights into the host specific adaptation of the Pneumocystis genus.</title>
        <authorList>
            <person name="Cisse O.H."/>
            <person name="Ma L."/>
            <person name="Dekker J.P."/>
            <person name="Khil P.P."/>
            <person name="Youn J.-H."/>
            <person name="Brenchley J.M."/>
            <person name="Blair R."/>
            <person name="Pahar B."/>
            <person name="Chabe M."/>
            <person name="Van Rompay K.K.A."/>
            <person name="Keesler R."/>
            <person name="Sukura A."/>
            <person name="Hirsch V."/>
            <person name="Kutty G."/>
            <person name="Liu Y."/>
            <person name="Peng L."/>
            <person name="Chen J."/>
            <person name="Song J."/>
            <person name="Weissenbacher-Lang C."/>
            <person name="Xu J."/>
            <person name="Upham N.S."/>
            <person name="Stajich J.E."/>
            <person name="Cuomo C.A."/>
            <person name="Cushion M.T."/>
            <person name="Kovacs J.A."/>
        </authorList>
    </citation>
    <scope>NUCLEOTIDE SEQUENCE [LARGE SCALE GENOMIC DNA]</scope>
    <source>
        <strain evidence="1 2">RABM</strain>
    </source>
</reference>
<gene>
    <name evidence="1" type="ORF">PORY_000571</name>
</gene>
<proteinExistence type="predicted"/>
<organism evidence="1 2">
    <name type="scientific">Pneumocystis oryctolagi</name>
    <dbReference type="NCBI Taxonomy" id="42067"/>
    <lineage>
        <taxon>Eukaryota</taxon>
        <taxon>Fungi</taxon>
        <taxon>Dikarya</taxon>
        <taxon>Ascomycota</taxon>
        <taxon>Taphrinomycotina</taxon>
        <taxon>Pneumocystomycetes</taxon>
        <taxon>Pneumocystaceae</taxon>
        <taxon>Pneumocystis</taxon>
    </lineage>
</organism>
<dbReference type="Proteomes" id="UP000768646">
    <property type="component" value="Unassembled WGS sequence"/>
</dbReference>
<name>A0ACB7CG07_9ASCO</name>
<evidence type="ECO:0000313" key="2">
    <source>
        <dbReference type="Proteomes" id="UP000768646"/>
    </source>
</evidence>
<accession>A0ACB7CG07</accession>
<protein>
    <submittedName>
        <fullName evidence="1">Uncharacterized protein</fullName>
    </submittedName>
</protein>
<dbReference type="EMBL" id="JABTEG010000001">
    <property type="protein sequence ID" value="KAG4306583.1"/>
    <property type="molecule type" value="Genomic_DNA"/>
</dbReference>
<evidence type="ECO:0000313" key="1">
    <source>
        <dbReference type="EMBL" id="KAG4306583.1"/>
    </source>
</evidence>
<comment type="caution">
    <text evidence="1">The sequence shown here is derived from an EMBL/GenBank/DDBJ whole genome shotgun (WGS) entry which is preliminary data.</text>
</comment>
<sequence length="102" mass="11898">MKDDEYKQIEKEKASCLLTTQSSTEKTVSTIEDESLSKDTTDIPHDIMSMVDSLLEELSHKFEVLSQEIFKKMDKMEEKLDMLETSLNEMIMENQSEKKDIE</sequence>
<keyword evidence="2" id="KW-1185">Reference proteome</keyword>